<gene>
    <name evidence="2" type="ORF">GCM10007879_31500</name>
</gene>
<evidence type="ECO:0008006" key="4">
    <source>
        <dbReference type="Google" id="ProtNLM"/>
    </source>
</evidence>
<organism evidence="2 3">
    <name type="scientific">Maritalea porphyrae</name>
    <dbReference type="NCBI Taxonomy" id="880732"/>
    <lineage>
        <taxon>Bacteria</taxon>
        <taxon>Pseudomonadati</taxon>
        <taxon>Pseudomonadota</taxon>
        <taxon>Alphaproteobacteria</taxon>
        <taxon>Hyphomicrobiales</taxon>
        <taxon>Devosiaceae</taxon>
        <taxon>Maritalea</taxon>
    </lineage>
</organism>
<keyword evidence="1" id="KW-0472">Membrane</keyword>
<accession>A0ABQ5UUS6</accession>
<dbReference type="RefSeq" id="WP_284366012.1">
    <property type="nucleotide sequence ID" value="NZ_BSNI01000002.1"/>
</dbReference>
<sequence>MTFLSNILLMVHLFSMALGIGVGISIAVVSAGVGDVASDAGKAMLGALKKLQRIGRGAVILLWLTGIAMVVISYPDPAGLGATFMLKIAAVVVLTGAVFYAGTLGPKVAAGDAGARALGKKLGMLGGAMSTLALILAVLTFS</sequence>
<feature type="transmembrane region" description="Helical" evidence="1">
    <location>
        <begin position="54"/>
        <end position="74"/>
    </location>
</feature>
<reference evidence="2" key="2">
    <citation type="submission" date="2023-01" db="EMBL/GenBank/DDBJ databases">
        <title>Draft genome sequence of Maritalea porphyrae strain NBRC 107169.</title>
        <authorList>
            <person name="Sun Q."/>
            <person name="Mori K."/>
        </authorList>
    </citation>
    <scope>NUCLEOTIDE SEQUENCE</scope>
    <source>
        <strain evidence="2">NBRC 107169</strain>
    </source>
</reference>
<evidence type="ECO:0000313" key="3">
    <source>
        <dbReference type="Proteomes" id="UP001161405"/>
    </source>
</evidence>
<reference evidence="2" key="1">
    <citation type="journal article" date="2014" name="Int. J. Syst. Evol. Microbiol.">
        <title>Complete genome of a new Firmicutes species belonging to the dominant human colonic microbiota ('Ruminococcus bicirculans') reveals two chromosomes and a selective capacity to utilize plant glucans.</title>
        <authorList>
            <consortium name="NISC Comparative Sequencing Program"/>
            <person name="Wegmann U."/>
            <person name="Louis P."/>
            <person name="Goesmann A."/>
            <person name="Henrissat B."/>
            <person name="Duncan S.H."/>
            <person name="Flint H.J."/>
        </authorList>
    </citation>
    <scope>NUCLEOTIDE SEQUENCE</scope>
    <source>
        <strain evidence="2">NBRC 107169</strain>
    </source>
</reference>
<feature type="transmembrane region" description="Helical" evidence="1">
    <location>
        <begin position="122"/>
        <end position="141"/>
    </location>
</feature>
<evidence type="ECO:0000256" key="1">
    <source>
        <dbReference type="SAM" id="Phobius"/>
    </source>
</evidence>
<keyword evidence="3" id="KW-1185">Reference proteome</keyword>
<name>A0ABQ5UUS6_9HYPH</name>
<keyword evidence="1" id="KW-1133">Transmembrane helix</keyword>
<comment type="caution">
    <text evidence="2">The sequence shown here is derived from an EMBL/GenBank/DDBJ whole genome shotgun (WGS) entry which is preliminary data.</text>
</comment>
<evidence type="ECO:0000313" key="2">
    <source>
        <dbReference type="EMBL" id="GLQ18901.1"/>
    </source>
</evidence>
<keyword evidence="1" id="KW-0812">Transmembrane</keyword>
<dbReference type="EMBL" id="BSNI01000002">
    <property type="protein sequence ID" value="GLQ18901.1"/>
    <property type="molecule type" value="Genomic_DNA"/>
</dbReference>
<feature type="transmembrane region" description="Helical" evidence="1">
    <location>
        <begin position="80"/>
        <end position="101"/>
    </location>
</feature>
<protein>
    <recommendedName>
        <fullName evidence="4">DUF2269 family protein</fullName>
    </recommendedName>
</protein>
<dbReference type="Proteomes" id="UP001161405">
    <property type="component" value="Unassembled WGS sequence"/>
</dbReference>
<feature type="transmembrane region" description="Helical" evidence="1">
    <location>
        <begin position="6"/>
        <end position="33"/>
    </location>
</feature>
<proteinExistence type="predicted"/>